<evidence type="ECO:0000259" key="4">
    <source>
        <dbReference type="Pfam" id="PF00891"/>
    </source>
</evidence>
<dbReference type="InterPro" id="IPR001077">
    <property type="entry name" value="COMT_C"/>
</dbReference>
<dbReference type="STRING" id="3694.A0A2K1WRK5"/>
<dbReference type="InParanoid" id="A0A2K1WRK5"/>
<dbReference type="InterPro" id="IPR036390">
    <property type="entry name" value="WH_DNA-bd_sf"/>
</dbReference>
<reference evidence="5 6" key="1">
    <citation type="journal article" date="2006" name="Science">
        <title>The genome of black cottonwood, Populus trichocarpa (Torr. &amp; Gray).</title>
        <authorList>
            <person name="Tuskan G.A."/>
            <person name="Difazio S."/>
            <person name="Jansson S."/>
            <person name="Bohlmann J."/>
            <person name="Grigoriev I."/>
            <person name="Hellsten U."/>
            <person name="Putnam N."/>
            <person name="Ralph S."/>
            <person name="Rombauts S."/>
            <person name="Salamov A."/>
            <person name="Schein J."/>
            <person name="Sterck L."/>
            <person name="Aerts A."/>
            <person name="Bhalerao R.R."/>
            <person name="Bhalerao R.P."/>
            <person name="Blaudez D."/>
            <person name="Boerjan W."/>
            <person name="Brun A."/>
            <person name="Brunner A."/>
            <person name="Busov V."/>
            <person name="Campbell M."/>
            <person name="Carlson J."/>
            <person name="Chalot M."/>
            <person name="Chapman J."/>
            <person name="Chen G.L."/>
            <person name="Cooper D."/>
            <person name="Coutinho P.M."/>
            <person name="Couturier J."/>
            <person name="Covert S."/>
            <person name="Cronk Q."/>
            <person name="Cunningham R."/>
            <person name="Davis J."/>
            <person name="Degroeve S."/>
            <person name="Dejardin A."/>
            <person name="Depamphilis C."/>
            <person name="Detter J."/>
            <person name="Dirks B."/>
            <person name="Dubchak I."/>
            <person name="Duplessis S."/>
            <person name="Ehlting J."/>
            <person name="Ellis B."/>
            <person name="Gendler K."/>
            <person name="Goodstein D."/>
            <person name="Gribskov M."/>
            <person name="Grimwood J."/>
            <person name="Groover A."/>
            <person name="Gunter L."/>
            <person name="Hamberger B."/>
            <person name="Heinze B."/>
            <person name="Helariutta Y."/>
            <person name="Henrissat B."/>
            <person name="Holligan D."/>
            <person name="Holt R."/>
            <person name="Huang W."/>
            <person name="Islam-Faridi N."/>
            <person name="Jones S."/>
            <person name="Jones-Rhoades M."/>
            <person name="Jorgensen R."/>
            <person name="Joshi C."/>
            <person name="Kangasjarvi J."/>
            <person name="Karlsson J."/>
            <person name="Kelleher C."/>
            <person name="Kirkpatrick R."/>
            <person name="Kirst M."/>
            <person name="Kohler A."/>
            <person name="Kalluri U."/>
            <person name="Larimer F."/>
            <person name="Leebens-Mack J."/>
            <person name="Leple J.C."/>
            <person name="Locascio P."/>
            <person name="Lou Y."/>
            <person name="Lucas S."/>
            <person name="Martin F."/>
            <person name="Montanini B."/>
            <person name="Napoli C."/>
            <person name="Nelson D.R."/>
            <person name="Nelson C."/>
            <person name="Nieminen K."/>
            <person name="Nilsson O."/>
            <person name="Pereda V."/>
            <person name="Peter G."/>
            <person name="Philippe R."/>
            <person name="Pilate G."/>
            <person name="Poliakov A."/>
            <person name="Razumovskaya J."/>
            <person name="Richardson P."/>
            <person name="Rinaldi C."/>
            <person name="Ritland K."/>
            <person name="Rouze P."/>
            <person name="Ryaboy D."/>
            <person name="Schmutz J."/>
            <person name="Schrader J."/>
            <person name="Segerman B."/>
            <person name="Shin H."/>
            <person name="Siddiqui A."/>
            <person name="Sterky F."/>
            <person name="Terry A."/>
            <person name="Tsai C.J."/>
            <person name="Uberbacher E."/>
            <person name="Unneberg P."/>
            <person name="Vahala J."/>
            <person name="Wall K."/>
            <person name="Wessler S."/>
            <person name="Yang G."/>
            <person name="Yin T."/>
            <person name="Douglas C."/>
            <person name="Marra M."/>
            <person name="Sandberg G."/>
            <person name="Van de Peer Y."/>
            <person name="Rokhsar D."/>
        </authorList>
    </citation>
    <scope>NUCLEOTIDE SEQUENCE [LARGE SCALE GENOMIC DNA]</scope>
    <source>
        <strain evidence="6">cv. Nisqually</strain>
    </source>
</reference>
<evidence type="ECO:0000313" key="5">
    <source>
        <dbReference type="EMBL" id="PNS91155.1"/>
    </source>
</evidence>
<organism evidence="5 6">
    <name type="scientific">Populus trichocarpa</name>
    <name type="common">Western balsam poplar</name>
    <name type="synonym">Populus balsamifera subsp. trichocarpa</name>
    <dbReference type="NCBI Taxonomy" id="3694"/>
    <lineage>
        <taxon>Eukaryota</taxon>
        <taxon>Viridiplantae</taxon>
        <taxon>Streptophyta</taxon>
        <taxon>Embryophyta</taxon>
        <taxon>Tracheophyta</taxon>
        <taxon>Spermatophyta</taxon>
        <taxon>Magnoliopsida</taxon>
        <taxon>eudicotyledons</taxon>
        <taxon>Gunneridae</taxon>
        <taxon>Pentapetalae</taxon>
        <taxon>rosids</taxon>
        <taxon>fabids</taxon>
        <taxon>Malpighiales</taxon>
        <taxon>Salicaceae</taxon>
        <taxon>Saliceae</taxon>
        <taxon>Populus</taxon>
    </lineage>
</organism>
<dbReference type="EMBL" id="CM009308">
    <property type="protein sequence ID" value="PNS91155.1"/>
    <property type="molecule type" value="Genomic_DNA"/>
</dbReference>
<dbReference type="InterPro" id="IPR036388">
    <property type="entry name" value="WH-like_DNA-bd_sf"/>
</dbReference>
<dbReference type="SMR" id="A0A2K1WRK5"/>
<dbReference type="InterPro" id="IPR016461">
    <property type="entry name" value="COMT-like"/>
</dbReference>
<evidence type="ECO:0000256" key="1">
    <source>
        <dbReference type="ARBA" id="ARBA00022603"/>
    </source>
</evidence>
<dbReference type="Proteomes" id="UP000006729">
    <property type="component" value="Chromosome 19"/>
</dbReference>
<dbReference type="Pfam" id="PF00891">
    <property type="entry name" value="Methyltransf_2"/>
    <property type="match status" value="1"/>
</dbReference>
<dbReference type="PANTHER" id="PTHR11746">
    <property type="entry name" value="O-METHYLTRANSFERASE"/>
    <property type="match status" value="1"/>
</dbReference>
<proteinExistence type="predicted"/>
<dbReference type="AlphaFoldDB" id="A0A2K1WRK5"/>
<keyword evidence="1" id="KW-0489">Methyltransferase</keyword>
<keyword evidence="6" id="KW-1185">Reference proteome</keyword>
<dbReference type="SUPFAM" id="SSF46785">
    <property type="entry name" value="Winged helix' DNA-binding domain"/>
    <property type="match status" value="1"/>
</dbReference>
<gene>
    <name evidence="5" type="ORF">POPTR_019G084300</name>
</gene>
<evidence type="ECO:0000313" key="6">
    <source>
        <dbReference type="Proteomes" id="UP000006729"/>
    </source>
</evidence>
<dbReference type="GO" id="GO:0008171">
    <property type="term" value="F:O-methyltransferase activity"/>
    <property type="evidence" value="ECO:0007669"/>
    <property type="project" value="InterPro"/>
</dbReference>
<dbReference type="GO" id="GO:0032259">
    <property type="term" value="P:methylation"/>
    <property type="evidence" value="ECO:0007669"/>
    <property type="project" value="UniProtKB-KW"/>
</dbReference>
<evidence type="ECO:0000256" key="3">
    <source>
        <dbReference type="ARBA" id="ARBA00022691"/>
    </source>
</evidence>
<feature type="domain" description="O-methyltransferase C-terminal" evidence="4">
    <location>
        <begin position="120"/>
        <end position="172"/>
    </location>
</feature>
<sequence>MQYTNSRVLTLVINAAIELDIFGIIARTGPVGSLRLFVAHSFLECSLRIMEDGYKVERIYGLAPASKSLLGHEDEGSVASLLALNSHRAPSETWLGMEDAIIEGGDQCKKVNGKSSFQTLNRIISNYPSGEGINYDLPRVVQSAPSYPDTHCFPFQERKNESIQHVGGDMFSKLEALRRGSGFSKFEVACSAYDIWGVIEFYKLY</sequence>
<evidence type="ECO:0000256" key="2">
    <source>
        <dbReference type="ARBA" id="ARBA00022679"/>
    </source>
</evidence>
<keyword evidence="2" id="KW-0808">Transferase</keyword>
<dbReference type="Gene3D" id="3.40.50.150">
    <property type="entry name" value="Vaccinia Virus protein VP39"/>
    <property type="match status" value="1"/>
</dbReference>
<dbReference type="Gene3D" id="1.10.10.10">
    <property type="entry name" value="Winged helix-like DNA-binding domain superfamily/Winged helix DNA-binding domain"/>
    <property type="match status" value="2"/>
</dbReference>
<dbReference type="InterPro" id="IPR029063">
    <property type="entry name" value="SAM-dependent_MTases_sf"/>
</dbReference>
<accession>A0A2K1WRK5</accession>
<keyword evidence="3" id="KW-0949">S-adenosyl-L-methionine</keyword>
<protein>
    <recommendedName>
        <fullName evidence="4">O-methyltransferase C-terminal domain-containing protein</fullName>
    </recommendedName>
</protein>
<name>A0A2K1WRK5_POPTR</name>